<accession>A0ABQ4ZIA0</accession>
<reference evidence="1" key="2">
    <citation type="submission" date="2022-01" db="EMBL/GenBank/DDBJ databases">
        <authorList>
            <person name="Yamashiro T."/>
            <person name="Shiraishi A."/>
            <person name="Satake H."/>
            <person name="Nakayama K."/>
        </authorList>
    </citation>
    <scope>NUCLEOTIDE SEQUENCE</scope>
</reference>
<gene>
    <name evidence="1" type="ORF">Tco_0772251</name>
</gene>
<organism evidence="1 2">
    <name type="scientific">Tanacetum coccineum</name>
    <dbReference type="NCBI Taxonomy" id="301880"/>
    <lineage>
        <taxon>Eukaryota</taxon>
        <taxon>Viridiplantae</taxon>
        <taxon>Streptophyta</taxon>
        <taxon>Embryophyta</taxon>
        <taxon>Tracheophyta</taxon>
        <taxon>Spermatophyta</taxon>
        <taxon>Magnoliopsida</taxon>
        <taxon>eudicotyledons</taxon>
        <taxon>Gunneridae</taxon>
        <taxon>Pentapetalae</taxon>
        <taxon>asterids</taxon>
        <taxon>campanulids</taxon>
        <taxon>Asterales</taxon>
        <taxon>Asteraceae</taxon>
        <taxon>Asteroideae</taxon>
        <taxon>Anthemideae</taxon>
        <taxon>Anthemidinae</taxon>
        <taxon>Tanacetum</taxon>
    </lineage>
</organism>
<protein>
    <submittedName>
        <fullName evidence="1">Uncharacterized protein</fullName>
    </submittedName>
</protein>
<name>A0ABQ4ZIA0_9ASTR</name>
<sequence>MENEDDRVKKSQIVNARARNIKGVPQKAEIAAMNLNSTINADCNNALTSGHSDTTNAFCTDLPFTSFNKEDVPFALDNIQAPSTRVTNPEHDHSTVLTSTAWYIWQYIFVDSRSKLTTSRNGTEPGASIRRHTGSYYPKRYWELLPKEILGAITQRDTGMSYGKMEVT</sequence>
<proteinExistence type="predicted"/>
<evidence type="ECO:0000313" key="1">
    <source>
        <dbReference type="EMBL" id="GJS89615.1"/>
    </source>
</evidence>
<dbReference type="Proteomes" id="UP001151760">
    <property type="component" value="Unassembled WGS sequence"/>
</dbReference>
<comment type="caution">
    <text evidence="1">The sequence shown here is derived from an EMBL/GenBank/DDBJ whole genome shotgun (WGS) entry which is preliminary data.</text>
</comment>
<dbReference type="EMBL" id="BQNB010011363">
    <property type="protein sequence ID" value="GJS89615.1"/>
    <property type="molecule type" value="Genomic_DNA"/>
</dbReference>
<keyword evidence="2" id="KW-1185">Reference proteome</keyword>
<evidence type="ECO:0000313" key="2">
    <source>
        <dbReference type="Proteomes" id="UP001151760"/>
    </source>
</evidence>
<reference evidence="1" key="1">
    <citation type="journal article" date="2022" name="Int. J. Mol. Sci.">
        <title>Draft Genome of Tanacetum Coccineum: Genomic Comparison of Closely Related Tanacetum-Family Plants.</title>
        <authorList>
            <person name="Yamashiro T."/>
            <person name="Shiraishi A."/>
            <person name="Nakayama K."/>
            <person name="Satake H."/>
        </authorList>
    </citation>
    <scope>NUCLEOTIDE SEQUENCE</scope>
</reference>